<feature type="transmembrane region" description="Helical" evidence="1">
    <location>
        <begin position="7"/>
        <end position="27"/>
    </location>
</feature>
<reference evidence="3" key="1">
    <citation type="submission" date="2018-09" db="EMBL/GenBank/DDBJ databases">
        <authorList>
            <person name="Kim I."/>
        </authorList>
    </citation>
    <scope>NUCLEOTIDE SEQUENCE [LARGE SCALE GENOMIC DNA]</scope>
    <source>
        <strain evidence="3">DD4a</strain>
    </source>
</reference>
<sequence length="92" mass="9580">MRRGRPVLVALGLLELVTLAALLANLVTVHDLVVARILGPVHGAVYLVVALVALLAPGLRWPVRLLGLLPVVGGAAVAWRVRRAEPAEGDAG</sequence>
<keyword evidence="1" id="KW-0472">Membrane</keyword>
<keyword evidence="1" id="KW-1133">Transmembrane helix</keyword>
<accession>A0A3A1TZF2</accession>
<keyword evidence="1" id="KW-0812">Transmembrane</keyword>
<gene>
    <name evidence="2" type="ORF">D1781_15740</name>
</gene>
<protein>
    <recommendedName>
        <fullName evidence="4">DUF3817 domain-containing protein</fullName>
    </recommendedName>
</protein>
<proteinExistence type="predicted"/>
<evidence type="ECO:0000313" key="3">
    <source>
        <dbReference type="Proteomes" id="UP000265742"/>
    </source>
</evidence>
<evidence type="ECO:0008006" key="4">
    <source>
        <dbReference type="Google" id="ProtNLM"/>
    </source>
</evidence>
<dbReference type="AlphaFoldDB" id="A0A3A1TZF2"/>
<comment type="caution">
    <text evidence="2">The sequence shown here is derived from an EMBL/GenBank/DDBJ whole genome shotgun (WGS) entry which is preliminary data.</text>
</comment>
<dbReference type="EMBL" id="QXTG01000003">
    <property type="protein sequence ID" value="RIX26400.1"/>
    <property type="molecule type" value="Genomic_DNA"/>
</dbReference>
<organism evidence="2 3">
    <name type="scientific">Amnibacterium setariae</name>
    <dbReference type="NCBI Taxonomy" id="2306585"/>
    <lineage>
        <taxon>Bacteria</taxon>
        <taxon>Bacillati</taxon>
        <taxon>Actinomycetota</taxon>
        <taxon>Actinomycetes</taxon>
        <taxon>Micrococcales</taxon>
        <taxon>Microbacteriaceae</taxon>
        <taxon>Amnibacterium</taxon>
    </lineage>
</organism>
<dbReference type="Proteomes" id="UP000265742">
    <property type="component" value="Unassembled WGS sequence"/>
</dbReference>
<keyword evidence="3" id="KW-1185">Reference proteome</keyword>
<name>A0A3A1TZF2_9MICO</name>
<evidence type="ECO:0000313" key="2">
    <source>
        <dbReference type="EMBL" id="RIX26400.1"/>
    </source>
</evidence>
<feature type="transmembrane region" description="Helical" evidence="1">
    <location>
        <begin position="33"/>
        <end position="56"/>
    </location>
</feature>
<evidence type="ECO:0000256" key="1">
    <source>
        <dbReference type="SAM" id="Phobius"/>
    </source>
</evidence>